<dbReference type="InterPro" id="IPR018389">
    <property type="entry name" value="DctP_fam"/>
</dbReference>
<dbReference type="NCBIfam" id="NF037995">
    <property type="entry name" value="TRAP_S1"/>
    <property type="match status" value="1"/>
</dbReference>
<dbReference type="SUPFAM" id="SSF53850">
    <property type="entry name" value="Periplasmic binding protein-like II"/>
    <property type="match status" value="1"/>
</dbReference>
<comment type="caution">
    <text evidence="3">The sequence shown here is derived from an EMBL/GenBank/DDBJ whole genome shotgun (WGS) entry which is preliminary data.</text>
</comment>
<dbReference type="InterPro" id="IPR038404">
    <property type="entry name" value="TRAP_DctP_sf"/>
</dbReference>
<gene>
    <name evidence="3" type="ORF">LJ725_27770</name>
</gene>
<feature type="signal peptide" evidence="2">
    <location>
        <begin position="1"/>
        <end position="24"/>
    </location>
</feature>
<dbReference type="Gene3D" id="3.40.190.170">
    <property type="entry name" value="Bacterial extracellular solute-binding protein, family 7"/>
    <property type="match status" value="1"/>
</dbReference>
<name>A0ABS8L365_9HYPH</name>
<sequence>MVKTGIAAALAAALMMVAGTGVQAQDLPKQSFKVVGSFGNLSNWIKVEKPFWSEQVVKDSKGQITATAQSTTELNLKGTEVMRLLKLGLFDFAHALPIYVAEDAMLEGVDIAGVAKDMATARKITEVWGPQIDKIMGPKYGAKILNWYTFPTQMIWCAPQIKSVADLKGKKIRVQGVSQGDLVEGLGATAVTIPFGEVVPALQRGTVDCGITGTMPAYKAGWHEVVTSVLEMPVGFTIIYTAVSEASWNKMSAPTKEFFTKEMKAFEDGAWKTIGDEVEMGLICVSGEGGTCSEGKPGKVVRIKPSDADVKAREAALNDVALKRWAKRCGAECAKTWTDTVGKMTGLVAAP</sequence>
<dbReference type="Proteomes" id="UP001198862">
    <property type="component" value="Unassembled WGS sequence"/>
</dbReference>
<dbReference type="Pfam" id="PF03480">
    <property type="entry name" value="DctP"/>
    <property type="match status" value="1"/>
</dbReference>
<evidence type="ECO:0000256" key="2">
    <source>
        <dbReference type="SAM" id="SignalP"/>
    </source>
</evidence>
<protein>
    <submittedName>
        <fullName evidence="3">TRAP transporter substrate-binding protein</fullName>
    </submittedName>
</protein>
<evidence type="ECO:0000313" key="4">
    <source>
        <dbReference type="Proteomes" id="UP001198862"/>
    </source>
</evidence>
<accession>A0ABS8L365</accession>
<dbReference type="CDD" id="cd13602">
    <property type="entry name" value="PBP2_TRAP_BpDctp6_7"/>
    <property type="match status" value="1"/>
</dbReference>
<feature type="chain" id="PRO_5046352642" evidence="2">
    <location>
        <begin position="25"/>
        <end position="351"/>
    </location>
</feature>
<reference evidence="3 4" key="1">
    <citation type="submission" date="2021-11" db="EMBL/GenBank/DDBJ databases">
        <authorList>
            <person name="Lee D.-H."/>
            <person name="Kim S.-B."/>
        </authorList>
    </citation>
    <scope>NUCLEOTIDE SEQUENCE [LARGE SCALE GENOMIC DNA]</scope>
    <source>
        <strain evidence="3 4">KCTC 52223</strain>
    </source>
</reference>
<keyword evidence="4" id="KW-1185">Reference proteome</keyword>
<keyword evidence="1 2" id="KW-0732">Signal</keyword>
<dbReference type="PANTHER" id="PTHR33376">
    <property type="match status" value="1"/>
</dbReference>
<organism evidence="3 4">
    <name type="scientific">Reyranella aquatilis</name>
    <dbReference type="NCBI Taxonomy" id="2035356"/>
    <lineage>
        <taxon>Bacteria</taxon>
        <taxon>Pseudomonadati</taxon>
        <taxon>Pseudomonadota</taxon>
        <taxon>Alphaproteobacteria</taxon>
        <taxon>Hyphomicrobiales</taxon>
        <taxon>Reyranellaceae</taxon>
        <taxon>Reyranella</taxon>
    </lineage>
</organism>
<dbReference type="PANTHER" id="PTHR33376:SF4">
    <property type="entry name" value="SIALIC ACID-BINDING PERIPLASMIC PROTEIN SIAP"/>
    <property type="match status" value="1"/>
</dbReference>
<evidence type="ECO:0000313" key="3">
    <source>
        <dbReference type="EMBL" id="MCC8432789.1"/>
    </source>
</evidence>
<proteinExistence type="predicted"/>
<dbReference type="RefSeq" id="WP_230554208.1">
    <property type="nucleotide sequence ID" value="NZ_JAJISD010000018.1"/>
</dbReference>
<dbReference type="EMBL" id="JAJISD010000018">
    <property type="protein sequence ID" value="MCC8432789.1"/>
    <property type="molecule type" value="Genomic_DNA"/>
</dbReference>
<evidence type="ECO:0000256" key="1">
    <source>
        <dbReference type="ARBA" id="ARBA00022729"/>
    </source>
</evidence>